<reference evidence="3" key="1">
    <citation type="submission" date="2016-03" db="EMBL/GenBank/DDBJ databases">
        <title>WGS of SAMN04393274.</title>
        <authorList>
            <person name="Adams M."/>
            <person name="Sutton G."/>
            <person name="Nelson K."/>
            <person name="Thaden J."/>
            <person name="Fowler V."/>
            <person name="Mccorrison J."/>
            <person name="Sanka R."/>
            <person name="Brinkac L."/>
            <person name="Nierman W."/>
        </authorList>
    </citation>
    <scope>NUCLEOTIDE SEQUENCE [LARGE SCALE GENOMIC DNA]</scope>
    <source>
        <strain evidence="3">GN06232</strain>
    </source>
</reference>
<evidence type="ECO:0000256" key="1">
    <source>
        <dbReference type="SAM" id="SignalP"/>
    </source>
</evidence>
<dbReference type="Proteomes" id="UP000076880">
    <property type="component" value="Unassembled WGS sequence"/>
</dbReference>
<accession>A0ABR5YP80</accession>
<comment type="caution">
    <text evidence="2">The sequence shown here is derived from an EMBL/GenBank/DDBJ whole genome shotgun (WGS) entry which is preliminary data.</text>
</comment>
<dbReference type="InterPro" id="IPR052755">
    <property type="entry name" value="Lysozyme_Inhibitor_LprI"/>
</dbReference>
<gene>
    <name evidence="2" type="ORF">A3466_01690</name>
</gene>
<protein>
    <recommendedName>
        <fullName evidence="4">Lysozyme inhibitor LprI N-terminal domain-containing protein</fullName>
    </recommendedName>
</protein>
<proteinExistence type="predicted"/>
<evidence type="ECO:0000313" key="3">
    <source>
        <dbReference type="Proteomes" id="UP000076880"/>
    </source>
</evidence>
<dbReference type="PANTHER" id="PTHR37549">
    <property type="entry name" value="LIPOPROTEIN LPRI"/>
    <property type="match status" value="1"/>
</dbReference>
<evidence type="ECO:0000313" key="2">
    <source>
        <dbReference type="EMBL" id="KZR32315.1"/>
    </source>
</evidence>
<sequence length="329" mass="37222">MIKFMNVLGILIASLTATSAFAVNCQRAATPLENTICSSENLSWLNNIMTTYYRDMLVRRDGHVVHQEYLAWQTSLKKCTSESCIERAYFAGIGKLAEAPPHFLWQGRWWNTLAANMNGGVIEFSHNADWTVNVDIRIWSGLNKETYTAEARKVDGMLLIDNMAESKRCKVLLIPESSGALQAFSSGKRGCSLSVPNGAFIDGIYARSEKDPRPKATLLSLQILPDAKTDERFRALVGDDYQKFIQTANAYIYRKDIDNIGATVISSWLRGAANTRTAMIMYNASHIWAARIAPDEKGKLTFYYYSTQHNDVSKMPRTIAEWRMRYMEH</sequence>
<feature type="chain" id="PRO_5046814048" description="Lysozyme inhibitor LprI N-terminal domain-containing protein" evidence="1">
    <location>
        <begin position="23"/>
        <end position="329"/>
    </location>
</feature>
<feature type="signal peptide" evidence="1">
    <location>
        <begin position="1"/>
        <end position="22"/>
    </location>
</feature>
<evidence type="ECO:0008006" key="4">
    <source>
        <dbReference type="Google" id="ProtNLM"/>
    </source>
</evidence>
<dbReference type="EMBL" id="LVVA01000018">
    <property type="protein sequence ID" value="KZR32315.1"/>
    <property type="molecule type" value="Genomic_DNA"/>
</dbReference>
<name>A0ABR5YP80_9ENTR</name>
<dbReference type="PANTHER" id="PTHR37549:SF1">
    <property type="entry name" value="LIPOPROTEIN LPRI"/>
    <property type="match status" value="1"/>
</dbReference>
<keyword evidence="3" id="KW-1185">Reference proteome</keyword>
<organism evidence="2 3">
    <name type="scientific">Enterobacter genomosp. S</name>
    <dbReference type="NCBI Taxonomy" id="2364151"/>
    <lineage>
        <taxon>Bacteria</taxon>
        <taxon>Pseudomonadati</taxon>
        <taxon>Pseudomonadota</taxon>
        <taxon>Gammaproteobacteria</taxon>
        <taxon>Enterobacterales</taxon>
        <taxon>Enterobacteriaceae</taxon>
        <taxon>Enterobacter</taxon>
        <taxon>Enterobacter cloacae complex</taxon>
        <taxon>Enterobacter cloacae complex clade S</taxon>
    </lineage>
</organism>
<keyword evidence="1" id="KW-0732">Signal</keyword>